<sequence length="224" mass="25098">MATASNEDALALTLLSRYTQRHLDLMRPGVSVSATRSPSGIQIDASQTASDGSTPALPTITLVAQSAQSSTNQGTDVETSPEFKFFLKLPTEMQDAIWKLWIESNPRIVHFGSKHNPPVAFRQISGQLRNEYQLHGYVEAKASWFDDDFATIFHTDVDILYFPPYAMVKPCCSYEYRITQALRHSNAFEKLRCVALPSTELTKIGYILRKLTNLELMIVSCETS</sequence>
<evidence type="ECO:0000313" key="3">
    <source>
        <dbReference type="Proteomes" id="UP000184330"/>
    </source>
</evidence>
<dbReference type="Proteomes" id="UP000184330">
    <property type="component" value="Unassembled WGS sequence"/>
</dbReference>
<feature type="domain" description="2EXR" evidence="1">
    <location>
        <begin position="83"/>
        <end position="127"/>
    </location>
</feature>
<protein>
    <recommendedName>
        <fullName evidence="1">2EXR domain-containing protein</fullName>
    </recommendedName>
</protein>
<gene>
    <name evidence="2" type="ORF">PAC_16510</name>
</gene>
<name>A0A1L7XNJ9_9HELO</name>
<keyword evidence="3" id="KW-1185">Reference proteome</keyword>
<accession>A0A1L7XNJ9</accession>
<evidence type="ECO:0000313" key="2">
    <source>
        <dbReference type="EMBL" id="CZR66609.1"/>
    </source>
</evidence>
<dbReference type="InterPro" id="IPR045518">
    <property type="entry name" value="2EXR"/>
</dbReference>
<dbReference type="AlphaFoldDB" id="A0A1L7XNJ9"/>
<dbReference type="Pfam" id="PF20150">
    <property type="entry name" value="2EXR"/>
    <property type="match status" value="1"/>
</dbReference>
<evidence type="ECO:0000259" key="1">
    <source>
        <dbReference type="Pfam" id="PF20150"/>
    </source>
</evidence>
<proteinExistence type="predicted"/>
<reference evidence="2 3" key="1">
    <citation type="submission" date="2016-03" db="EMBL/GenBank/DDBJ databases">
        <authorList>
            <person name="Ploux O."/>
        </authorList>
    </citation>
    <scope>NUCLEOTIDE SEQUENCE [LARGE SCALE GENOMIC DNA]</scope>
    <source>
        <strain evidence="2 3">UAMH 11012</strain>
    </source>
</reference>
<organism evidence="2 3">
    <name type="scientific">Phialocephala subalpina</name>
    <dbReference type="NCBI Taxonomy" id="576137"/>
    <lineage>
        <taxon>Eukaryota</taxon>
        <taxon>Fungi</taxon>
        <taxon>Dikarya</taxon>
        <taxon>Ascomycota</taxon>
        <taxon>Pezizomycotina</taxon>
        <taxon>Leotiomycetes</taxon>
        <taxon>Helotiales</taxon>
        <taxon>Mollisiaceae</taxon>
        <taxon>Phialocephala</taxon>
        <taxon>Phialocephala fortinii species complex</taxon>
    </lineage>
</organism>
<dbReference type="OrthoDB" id="3565152at2759"/>
<dbReference type="EMBL" id="FJOG01000038">
    <property type="protein sequence ID" value="CZR66609.1"/>
    <property type="molecule type" value="Genomic_DNA"/>
</dbReference>